<protein>
    <submittedName>
        <fullName evidence="1">Uncharacterized protein</fullName>
    </submittedName>
</protein>
<keyword evidence="2" id="KW-1185">Reference proteome</keyword>
<organism evidence="1 2">
    <name type="scientific">Hyaloscypha variabilis (strain UAMH 11265 / GT02V1 / F)</name>
    <name type="common">Meliniomyces variabilis</name>
    <dbReference type="NCBI Taxonomy" id="1149755"/>
    <lineage>
        <taxon>Eukaryota</taxon>
        <taxon>Fungi</taxon>
        <taxon>Dikarya</taxon>
        <taxon>Ascomycota</taxon>
        <taxon>Pezizomycotina</taxon>
        <taxon>Leotiomycetes</taxon>
        <taxon>Helotiales</taxon>
        <taxon>Hyaloscyphaceae</taxon>
        <taxon>Hyaloscypha</taxon>
        <taxon>Hyaloscypha variabilis</taxon>
    </lineage>
</organism>
<accession>A0A2J6RZC2</accession>
<name>A0A2J6RZC2_HYAVF</name>
<evidence type="ECO:0000313" key="2">
    <source>
        <dbReference type="Proteomes" id="UP000235786"/>
    </source>
</evidence>
<sequence>MEDNRYCHPVLVLEVHQRPCSNIEGDLVCMATDLTSFDRTSIEGYIKHQNLIKFQTSVAIYHGESFDFDNVPQQYLPTDQVLTSAKDRLKFLADNNIENDLMILQKNSSATVRSLEQLDTGLNEPQDNTTR</sequence>
<reference evidence="1 2" key="1">
    <citation type="submission" date="2016-04" db="EMBL/GenBank/DDBJ databases">
        <title>A degradative enzymes factory behind the ericoid mycorrhizal symbiosis.</title>
        <authorList>
            <consortium name="DOE Joint Genome Institute"/>
            <person name="Martino E."/>
            <person name="Morin E."/>
            <person name="Grelet G."/>
            <person name="Kuo A."/>
            <person name="Kohler A."/>
            <person name="Daghino S."/>
            <person name="Barry K."/>
            <person name="Choi C."/>
            <person name="Cichocki N."/>
            <person name="Clum A."/>
            <person name="Copeland A."/>
            <person name="Hainaut M."/>
            <person name="Haridas S."/>
            <person name="Labutti K."/>
            <person name="Lindquist E."/>
            <person name="Lipzen A."/>
            <person name="Khouja H.-R."/>
            <person name="Murat C."/>
            <person name="Ohm R."/>
            <person name="Olson A."/>
            <person name="Spatafora J."/>
            <person name="Veneault-Fourrey C."/>
            <person name="Henrissat B."/>
            <person name="Grigoriev I."/>
            <person name="Martin F."/>
            <person name="Perotto S."/>
        </authorList>
    </citation>
    <scope>NUCLEOTIDE SEQUENCE [LARGE SCALE GENOMIC DNA]</scope>
    <source>
        <strain evidence="1 2">F</strain>
    </source>
</reference>
<proteinExistence type="predicted"/>
<evidence type="ECO:0000313" key="1">
    <source>
        <dbReference type="EMBL" id="PMD43866.1"/>
    </source>
</evidence>
<dbReference type="EMBL" id="KZ613941">
    <property type="protein sequence ID" value="PMD43866.1"/>
    <property type="molecule type" value="Genomic_DNA"/>
</dbReference>
<dbReference type="AlphaFoldDB" id="A0A2J6RZC2"/>
<dbReference type="Proteomes" id="UP000235786">
    <property type="component" value="Unassembled WGS sequence"/>
</dbReference>
<gene>
    <name evidence="1" type="ORF">L207DRAFT_578822</name>
</gene>